<dbReference type="AlphaFoldDB" id="A0A6B3N9H5"/>
<accession>A0A6B3N9H5</accession>
<evidence type="ECO:0008006" key="2">
    <source>
        <dbReference type="Google" id="ProtNLM"/>
    </source>
</evidence>
<organism evidence="1">
    <name type="scientific">Symploca sp. SIO1C4</name>
    <dbReference type="NCBI Taxonomy" id="2607765"/>
    <lineage>
        <taxon>Bacteria</taxon>
        <taxon>Bacillati</taxon>
        <taxon>Cyanobacteriota</taxon>
        <taxon>Cyanophyceae</taxon>
        <taxon>Coleofasciculales</taxon>
        <taxon>Coleofasciculaceae</taxon>
        <taxon>Symploca</taxon>
    </lineage>
</organism>
<comment type="caution">
    <text evidence="1">The sequence shown here is derived from an EMBL/GenBank/DDBJ whole genome shotgun (WGS) entry which is preliminary data.</text>
</comment>
<sequence length="104" mass="11984">MSKKIVNLTLPIVSEEIEEVLETYPEYPYQKAFSNSNLRQDLVAYVLSHIPNKYKAIEDMQLSSSNSSLLHCTSEQRMQIERWIHLGICDLLSINYGASYCHAM</sequence>
<protein>
    <recommendedName>
        <fullName evidence="2">Late competence development ComFB family protein</fullName>
    </recommendedName>
</protein>
<proteinExistence type="predicted"/>
<name>A0A6B3N9H5_9CYAN</name>
<reference evidence="1" key="1">
    <citation type="submission" date="2019-11" db="EMBL/GenBank/DDBJ databases">
        <title>Genomic insights into an expanded diversity of filamentous marine cyanobacteria reveals the extraordinary biosynthetic potential of Moorea and Okeania.</title>
        <authorList>
            <person name="Ferreira Leao T."/>
            <person name="Wang M."/>
            <person name="Moss N."/>
            <person name="Da Silva R."/>
            <person name="Sanders J."/>
            <person name="Nurk S."/>
            <person name="Gurevich A."/>
            <person name="Humphrey G."/>
            <person name="Reher R."/>
            <person name="Zhu Q."/>
            <person name="Belda-Ferre P."/>
            <person name="Glukhov E."/>
            <person name="Rex R."/>
            <person name="Dorrestein P.C."/>
            <person name="Knight R."/>
            <person name="Pevzner P."/>
            <person name="Gerwick W.H."/>
            <person name="Gerwick L."/>
        </authorList>
    </citation>
    <scope>NUCLEOTIDE SEQUENCE</scope>
    <source>
        <strain evidence="1">SIO1C4</strain>
    </source>
</reference>
<gene>
    <name evidence="1" type="ORF">F6J89_07840</name>
</gene>
<evidence type="ECO:0000313" key="1">
    <source>
        <dbReference type="EMBL" id="NER27535.1"/>
    </source>
</evidence>
<dbReference type="EMBL" id="JAAHFQ010000109">
    <property type="protein sequence ID" value="NER27535.1"/>
    <property type="molecule type" value="Genomic_DNA"/>
</dbReference>